<dbReference type="InterPro" id="IPR051603">
    <property type="entry name" value="Zinc-ADH_QOR/CCCR"/>
</dbReference>
<comment type="subcellular location">
    <subcellularLocation>
        <location evidence="1">Cytoplasm</location>
    </subcellularLocation>
</comment>
<keyword evidence="6" id="KW-0007">Acetylation</keyword>
<dbReference type="GO" id="GO:0016491">
    <property type="term" value="F:oxidoreductase activity"/>
    <property type="evidence" value="ECO:0007669"/>
    <property type="project" value="InterPro"/>
</dbReference>
<evidence type="ECO:0000256" key="4">
    <source>
        <dbReference type="ARBA" id="ARBA00022857"/>
    </source>
</evidence>
<accession>A0A859FFM9</accession>
<name>A0A859FFM9_9BACI</name>
<dbReference type="InterPro" id="IPR013149">
    <property type="entry name" value="ADH-like_C"/>
</dbReference>
<evidence type="ECO:0000256" key="3">
    <source>
        <dbReference type="ARBA" id="ARBA00022490"/>
    </source>
</evidence>
<dbReference type="InterPro" id="IPR020843">
    <property type="entry name" value="ER"/>
</dbReference>
<dbReference type="InterPro" id="IPR013154">
    <property type="entry name" value="ADH-like_N"/>
</dbReference>
<gene>
    <name evidence="8" type="ORF">FLK61_33625</name>
</gene>
<dbReference type="PROSITE" id="PS01162">
    <property type="entry name" value="QOR_ZETA_CRYSTAL"/>
    <property type="match status" value="1"/>
</dbReference>
<comment type="subunit">
    <text evidence="2">Homotetramer.</text>
</comment>
<feature type="domain" description="Enoyl reductase (ER)" evidence="7">
    <location>
        <begin position="10"/>
        <end position="323"/>
    </location>
</feature>
<dbReference type="KEGG" id="psua:FLK61_33625"/>
<keyword evidence="5" id="KW-0694">RNA-binding</keyword>
<dbReference type="SUPFAM" id="SSF50129">
    <property type="entry name" value="GroES-like"/>
    <property type="match status" value="1"/>
</dbReference>
<keyword evidence="9" id="KW-1185">Reference proteome</keyword>
<proteinExistence type="predicted"/>
<dbReference type="Pfam" id="PF00107">
    <property type="entry name" value="ADH_zinc_N"/>
    <property type="match status" value="1"/>
</dbReference>
<dbReference type="RefSeq" id="WP_176009661.1">
    <property type="nucleotide sequence ID" value="NZ_CP041372.2"/>
</dbReference>
<dbReference type="Pfam" id="PF08240">
    <property type="entry name" value="ADH_N"/>
    <property type="match status" value="1"/>
</dbReference>
<reference evidence="9" key="1">
    <citation type="submission" date="2019-07" db="EMBL/GenBank/DDBJ databases">
        <title>Bacillus alkalisoli sp. nov. isolated from saline soil.</title>
        <authorList>
            <person name="Sun J.-Q."/>
            <person name="Xu L."/>
        </authorList>
    </citation>
    <scope>NUCLEOTIDE SEQUENCE [LARGE SCALE GENOMIC DNA]</scope>
    <source>
        <strain evidence="9">M4U3P1</strain>
    </source>
</reference>
<sequence>MRALLLEEKGKWTDMTVQEIEKPKPQAGQLLVRVKAAGLNPVDYKTGTNGYPGWEYPHVLGLDVAGVVEEIGEGVTEFKEQDHVVFLNDMSKKGGFAEYAIAEAHTATKLPYNVLFTDAAALPVAAYTAYQALFDKIRVRAGESILIHAGAGGVGGFAIQLAKQAGLYVFTTAQEHNHEHVLELGADVAIDYKKESFVDRIMEETNGVGVDAILDTVSRDNANESVKALAFNGHLAFIAGQPKMDDSIEFGHPKSFHHVALGSVYQSTNLREQKRLQEIGNDLVKRISNGMLNTIVTEKIVLSDVPRALEKLQSRSVRGKIVVEL</sequence>
<dbReference type="CDD" id="cd08271">
    <property type="entry name" value="MDR5"/>
    <property type="match status" value="1"/>
</dbReference>
<dbReference type="SUPFAM" id="SSF51735">
    <property type="entry name" value="NAD(P)-binding Rossmann-fold domains"/>
    <property type="match status" value="1"/>
</dbReference>
<dbReference type="Gene3D" id="3.90.180.10">
    <property type="entry name" value="Medium-chain alcohol dehydrogenases, catalytic domain"/>
    <property type="match status" value="1"/>
</dbReference>
<dbReference type="GO" id="GO:0008270">
    <property type="term" value="F:zinc ion binding"/>
    <property type="evidence" value="ECO:0007669"/>
    <property type="project" value="InterPro"/>
</dbReference>
<dbReference type="GO" id="GO:0005737">
    <property type="term" value="C:cytoplasm"/>
    <property type="evidence" value="ECO:0007669"/>
    <property type="project" value="UniProtKB-SubCell"/>
</dbReference>
<dbReference type="InterPro" id="IPR011032">
    <property type="entry name" value="GroES-like_sf"/>
</dbReference>
<dbReference type="InterPro" id="IPR002364">
    <property type="entry name" value="Quin_OxRdtase/zeta-crystal_CS"/>
</dbReference>
<dbReference type="PANTHER" id="PTHR44154:SF1">
    <property type="entry name" value="QUINONE OXIDOREDUCTASE"/>
    <property type="match status" value="1"/>
</dbReference>
<evidence type="ECO:0000313" key="9">
    <source>
        <dbReference type="Proteomes" id="UP000318138"/>
    </source>
</evidence>
<evidence type="ECO:0000256" key="2">
    <source>
        <dbReference type="ARBA" id="ARBA00011881"/>
    </source>
</evidence>
<dbReference type="GO" id="GO:0003723">
    <property type="term" value="F:RNA binding"/>
    <property type="evidence" value="ECO:0007669"/>
    <property type="project" value="UniProtKB-KW"/>
</dbReference>
<dbReference type="InterPro" id="IPR036291">
    <property type="entry name" value="NAD(P)-bd_dom_sf"/>
</dbReference>
<dbReference type="SMART" id="SM00829">
    <property type="entry name" value="PKS_ER"/>
    <property type="match status" value="1"/>
</dbReference>
<dbReference type="AlphaFoldDB" id="A0A859FFM9"/>
<dbReference type="Gene3D" id="3.40.50.720">
    <property type="entry name" value="NAD(P)-binding Rossmann-like Domain"/>
    <property type="match status" value="1"/>
</dbReference>
<dbReference type="PANTHER" id="PTHR44154">
    <property type="entry name" value="QUINONE OXIDOREDUCTASE"/>
    <property type="match status" value="1"/>
</dbReference>
<dbReference type="Proteomes" id="UP000318138">
    <property type="component" value="Chromosome"/>
</dbReference>
<evidence type="ECO:0000256" key="6">
    <source>
        <dbReference type="ARBA" id="ARBA00022990"/>
    </source>
</evidence>
<keyword evidence="3" id="KW-0963">Cytoplasm</keyword>
<evidence type="ECO:0000256" key="1">
    <source>
        <dbReference type="ARBA" id="ARBA00004496"/>
    </source>
</evidence>
<organism evidence="8 9">
    <name type="scientific">Paenalkalicoccus suaedae</name>
    <dbReference type="NCBI Taxonomy" id="2592382"/>
    <lineage>
        <taxon>Bacteria</taxon>
        <taxon>Bacillati</taxon>
        <taxon>Bacillota</taxon>
        <taxon>Bacilli</taxon>
        <taxon>Bacillales</taxon>
        <taxon>Bacillaceae</taxon>
        <taxon>Paenalkalicoccus</taxon>
    </lineage>
</organism>
<evidence type="ECO:0000313" key="8">
    <source>
        <dbReference type="EMBL" id="QKS71628.1"/>
    </source>
</evidence>
<evidence type="ECO:0000256" key="5">
    <source>
        <dbReference type="ARBA" id="ARBA00022884"/>
    </source>
</evidence>
<keyword evidence="4" id="KW-0521">NADP</keyword>
<dbReference type="EMBL" id="CP041372">
    <property type="protein sequence ID" value="QKS71628.1"/>
    <property type="molecule type" value="Genomic_DNA"/>
</dbReference>
<evidence type="ECO:0000259" key="7">
    <source>
        <dbReference type="SMART" id="SM00829"/>
    </source>
</evidence>
<protein>
    <submittedName>
        <fullName evidence="8">Zinc-binding dehydrogenase</fullName>
    </submittedName>
</protein>